<proteinExistence type="predicted"/>
<dbReference type="HOGENOM" id="CLU_052125_0_0_1"/>
<dbReference type="PANTHER" id="PTHR35081">
    <property type="entry name" value="COILED-COIL DOMAIN-CONTAINING PROTEIN 105"/>
    <property type="match status" value="1"/>
</dbReference>
<dbReference type="GeneTree" id="ENSGT00390000003207"/>
<sequence>MERKGQDEMEVWVAVGGVGGQRKCSPPPLLESLHYVVAQVTMVMRGPEFRRLISSEGEETSLLSSLYRGVPAWAMPLFLHPLKLTPDDRVGAPEWRQQTRNLVNAAQQLTDRCNEAAVAVWKPPDNASDANLTPSQRRQKYTAPWRFRVEMLKGGGTVEQPPPEEGVTLWKAKIKPPAWKANIPLPLHREARTMRTNEYIQNYVRGARLLAARLRQAAHEINVKIQALIRQREVMDHRLSEIRKGLLINEQSRKLRLSRPVSEQVPDKTDTQLLWEKEELRGLKRRVEKDMETSETLLKALSKCREDLTVCCEERLLVVDLMNHCLDTALVEAGRQSWINISRAHTPKVQGAVSPPINPVGVNPPDCDLALNDAKRLLVEGKSALENMRKSEHHAQNWQLHLNKTVANSLSRKMQESMQLKERLNMMTGLMRGTILRCKKFKEEMLLTQGLSRGPVCDTYLSTKEKLDRPMVRVFQRHVGTQLPEASYLTLGTDTLKQNIIKTEKDLEKLDATKKHLNNSLLGKQLGYEVDYDVARLRVRHGDPRVTYEQAQRLCHD</sequence>
<evidence type="ECO:0000313" key="2">
    <source>
        <dbReference type="Ensembl" id="ENSSHAP00000007108.2"/>
    </source>
</evidence>
<dbReference type="Ensembl" id="ENSSHAT00000007170.2">
    <property type="protein sequence ID" value="ENSSHAP00000007108.2"/>
    <property type="gene ID" value="ENSSHAG00000006176.2"/>
</dbReference>
<dbReference type="STRING" id="9305.ENSSHAP00000007108"/>
<dbReference type="InterPro" id="IPR038949">
    <property type="entry name" value="TEKTL1"/>
</dbReference>
<reference evidence="2" key="3">
    <citation type="submission" date="2025-09" db="UniProtKB">
        <authorList>
            <consortium name="Ensembl"/>
        </authorList>
    </citation>
    <scope>IDENTIFICATION</scope>
</reference>
<dbReference type="eggNOG" id="ENOG502RUEW">
    <property type="taxonomic scope" value="Eukaryota"/>
</dbReference>
<dbReference type="FunCoup" id="G3VVA3">
    <property type="interactions" value="43"/>
</dbReference>
<reference evidence="2" key="2">
    <citation type="submission" date="2025-08" db="UniProtKB">
        <authorList>
            <consortium name="Ensembl"/>
        </authorList>
    </citation>
    <scope>IDENTIFICATION</scope>
</reference>
<evidence type="ECO:0000256" key="1">
    <source>
        <dbReference type="SAM" id="Coils"/>
    </source>
</evidence>
<evidence type="ECO:0008006" key="4">
    <source>
        <dbReference type="Google" id="ProtNLM"/>
    </source>
</evidence>
<feature type="coiled-coil region" evidence="1">
    <location>
        <begin position="493"/>
        <end position="520"/>
    </location>
</feature>
<keyword evidence="1" id="KW-0175">Coiled coil</keyword>
<dbReference type="Proteomes" id="UP000007648">
    <property type="component" value="Unassembled WGS sequence"/>
</dbReference>
<name>G3VVA3_SARHA</name>
<organism evidence="2 3">
    <name type="scientific">Sarcophilus harrisii</name>
    <name type="common">Tasmanian devil</name>
    <name type="synonym">Sarcophilus laniarius</name>
    <dbReference type="NCBI Taxonomy" id="9305"/>
    <lineage>
        <taxon>Eukaryota</taxon>
        <taxon>Metazoa</taxon>
        <taxon>Chordata</taxon>
        <taxon>Craniata</taxon>
        <taxon>Vertebrata</taxon>
        <taxon>Euteleostomi</taxon>
        <taxon>Mammalia</taxon>
        <taxon>Metatheria</taxon>
        <taxon>Dasyuromorphia</taxon>
        <taxon>Dasyuridae</taxon>
        <taxon>Sarcophilus</taxon>
    </lineage>
</organism>
<dbReference type="AlphaFoldDB" id="G3VVA3"/>
<keyword evidence="3" id="KW-1185">Reference proteome</keyword>
<dbReference type="InParanoid" id="G3VVA3"/>
<dbReference type="PANTHER" id="PTHR35081:SF1">
    <property type="entry name" value="COILED-COIL DOMAIN-CONTAINING PROTEIN 105"/>
    <property type="match status" value="1"/>
</dbReference>
<gene>
    <name evidence="2" type="primary">TEKTL1</name>
</gene>
<reference evidence="2 3" key="1">
    <citation type="journal article" date="2011" name="Proc. Natl. Acad. Sci. U.S.A.">
        <title>Genetic diversity and population structure of the endangered marsupial Sarcophilus harrisii (Tasmanian devil).</title>
        <authorList>
            <person name="Miller W."/>
            <person name="Hayes V.M."/>
            <person name="Ratan A."/>
            <person name="Petersen D.C."/>
            <person name="Wittekindt N.E."/>
            <person name="Miller J."/>
            <person name="Walenz B."/>
            <person name="Knight J."/>
            <person name="Qi J."/>
            <person name="Zhao F."/>
            <person name="Wang Q."/>
            <person name="Bedoya-Reina O.C."/>
            <person name="Katiyar N."/>
            <person name="Tomsho L.P."/>
            <person name="Kasson L.M."/>
            <person name="Hardie R.A."/>
            <person name="Woodbridge P."/>
            <person name="Tindall E.A."/>
            <person name="Bertelsen M.F."/>
            <person name="Dixon D."/>
            <person name="Pyecroft S."/>
            <person name="Helgen K.M."/>
            <person name="Lesk A.M."/>
            <person name="Pringle T.H."/>
            <person name="Patterson N."/>
            <person name="Zhang Y."/>
            <person name="Kreiss A."/>
            <person name="Woods G.M."/>
            <person name="Jones M.E."/>
            <person name="Schuster S.C."/>
        </authorList>
    </citation>
    <scope>NUCLEOTIDE SEQUENCE [LARGE SCALE GENOMIC DNA]</scope>
</reference>
<accession>G3VVA3</accession>
<protein>
    <recommendedName>
        <fullName evidence="4">Coiled-coil domain containing 105</fullName>
    </recommendedName>
</protein>
<evidence type="ECO:0000313" key="3">
    <source>
        <dbReference type="Proteomes" id="UP000007648"/>
    </source>
</evidence>